<feature type="domain" description="HipA-like C-terminal" evidence="5">
    <location>
        <begin position="171"/>
        <end position="349"/>
    </location>
</feature>
<dbReference type="InterPro" id="IPR012893">
    <property type="entry name" value="HipA-like_C"/>
</dbReference>
<feature type="region of interest" description="Disordered" evidence="4">
    <location>
        <begin position="415"/>
        <end position="435"/>
    </location>
</feature>
<dbReference type="PANTHER" id="PTHR37419:SF8">
    <property type="entry name" value="TOXIN YJJJ"/>
    <property type="match status" value="1"/>
</dbReference>
<keyword evidence="8" id="KW-1185">Reference proteome</keyword>
<feature type="domain" description="HipA N-terminal subdomain 1" evidence="6">
    <location>
        <begin position="15"/>
        <end position="96"/>
    </location>
</feature>
<evidence type="ECO:0000259" key="5">
    <source>
        <dbReference type="Pfam" id="PF07804"/>
    </source>
</evidence>
<accession>A0A4R2NPJ6</accession>
<protein>
    <submittedName>
        <fullName evidence="7">Serine/threonine-protein kinase HipA</fullName>
    </submittedName>
</protein>
<dbReference type="Gene3D" id="1.10.1070.20">
    <property type="match status" value="1"/>
</dbReference>
<dbReference type="AlphaFoldDB" id="A0A4R2NPJ6"/>
<sequence length="435" mass="47746">MAKTSRIVNVTIGARNMNVGTLRFESDGRRQSSAFEYDSAWLSFEGGFDISPSLPRQPGPFFSSGTRDNPRAALPGVISDATPDSWGRSLMRSALGNGLTEFDYLTLSDDRTRQGALRYLDEDGRQMADPDRPLARRTLPLERLRALALAYDRDPARAEAEAAELTGAVGSLGGARPKANVIAEDGLFIAKFTSERDGKPIEQVEVATLNLARDAGLRASAAQLALGNTRHPVALIRRFDRRGDRRIPYMSARTALGGVESGTYDEMAEVIRRISKDPRADLEELFGRIAFTILVANTDDHLKNHGFLYLGDNRWGLTPAFDINPQPDRQRSLETPISELSGHDASIEALIEAASFFDLGEADGIRIAGRIGAVIRDNWRGRLEEQKVSGAQARLYEPAFLNPEMEVLEKIVEGRFRKAETPPRSDQSPGGPGIP</sequence>
<dbReference type="RefSeq" id="WP_243695691.1">
    <property type="nucleotide sequence ID" value="NZ_SLXL01000004.1"/>
</dbReference>
<dbReference type="InterPro" id="IPR052028">
    <property type="entry name" value="HipA_Ser/Thr_kinase"/>
</dbReference>
<evidence type="ECO:0000256" key="1">
    <source>
        <dbReference type="ARBA" id="ARBA00010164"/>
    </source>
</evidence>
<dbReference type="InterPro" id="IPR017508">
    <property type="entry name" value="HipA_N1"/>
</dbReference>
<organism evidence="7 8">
    <name type="scientific">Rhodovulum adriaticum</name>
    <name type="common">Rhodopseudomonas adriatica</name>
    <dbReference type="NCBI Taxonomy" id="35804"/>
    <lineage>
        <taxon>Bacteria</taxon>
        <taxon>Pseudomonadati</taxon>
        <taxon>Pseudomonadota</taxon>
        <taxon>Alphaproteobacteria</taxon>
        <taxon>Rhodobacterales</taxon>
        <taxon>Paracoccaceae</taxon>
        <taxon>Rhodovulum</taxon>
    </lineage>
</organism>
<dbReference type="GO" id="GO:0004674">
    <property type="term" value="F:protein serine/threonine kinase activity"/>
    <property type="evidence" value="ECO:0007669"/>
    <property type="project" value="TreeGrafter"/>
</dbReference>
<dbReference type="EMBL" id="SLXL01000004">
    <property type="protein sequence ID" value="TCP23254.1"/>
    <property type="molecule type" value="Genomic_DNA"/>
</dbReference>
<evidence type="ECO:0000313" key="8">
    <source>
        <dbReference type="Proteomes" id="UP000295733"/>
    </source>
</evidence>
<gene>
    <name evidence="7" type="ORF">EV656_104229</name>
</gene>
<evidence type="ECO:0000256" key="3">
    <source>
        <dbReference type="ARBA" id="ARBA00022777"/>
    </source>
</evidence>
<proteinExistence type="inferred from homology"/>
<dbReference type="Pfam" id="PF13657">
    <property type="entry name" value="Couple_hipA"/>
    <property type="match status" value="1"/>
</dbReference>
<evidence type="ECO:0000259" key="6">
    <source>
        <dbReference type="Pfam" id="PF13657"/>
    </source>
</evidence>
<evidence type="ECO:0000313" key="7">
    <source>
        <dbReference type="EMBL" id="TCP23254.1"/>
    </source>
</evidence>
<dbReference type="GO" id="GO:0005829">
    <property type="term" value="C:cytosol"/>
    <property type="evidence" value="ECO:0007669"/>
    <property type="project" value="TreeGrafter"/>
</dbReference>
<keyword evidence="3 7" id="KW-0418">Kinase</keyword>
<dbReference type="Pfam" id="PF07804">
    <property type="entry name" value="HipA_C"/>
    <property type="match status" value="1"/>
</dbReference>
<evidence type="ECO:0000256" key="2">
    <source>
        <dbReference type="ARBA" id="ARBA00022679"/>
    </source>
</evidence>
<comment type="similarity">
    <text evidence="1">Belongs to the HipA Ser/Thr kinase family.</text>
</comment>
<dbReference type="PANTHER" id="PTHR37419">
    <property type="entry name" value="SERINE/THREONINE-PROTEIN KINASE TOXIN HIPA"/>
    <property type="match status" value="1"/>
</dbReference>
<reference evidence="7 8" key="1">
    <citation type="submission" date="2019-03" db="EMBL/GenBank/DDBJ databases">
        <title>Genomic Encyclopedia of Type Strains, Phase IV (KMG-IV): sequencing the most valuable type-strain genomes for metagenomic binning, comparative biology and taxonomic classification.</title>
        <authorList>
            <person name="Goeker M."/>
        </authorList>
    </citation>
    <scope>NUCLEOTIDE SEQUENCE [LARGE SCALE GENOMIC DNA]</scope>
    <source>
        <strain evidence="7 8">DSM 2781</strain>
    </source>
</reference>
<name>A0A4R2NPJ6_RHOAD</name>
<keyword evidence="2" id="KW-0808">Transferase</keyword>
<dbReference type="Proteomes" id="UP000295733">
    <property type="component" value="Unassembled WGS sequence"/>
</dbReference>
<evidence type="ECO:0000256" key="4">
    <source>
        <dbReference type="SAM" id="MobiDB-lite"/>
    </source>
</evidence>
<comment type="caution">
    <text evidence="7">The sequence shown here is derived from an EMBL/GenBank/DDBJ whole genome shotgun (WGS) entry which is preliminary data.</text>
</comment>